<dbReference type="CDD" id="cd06222">
    <property type="entry name" value="RNase_H_like"/>
    <property type="match status" value="1"/>
</dbReference>
<dbReference type="EMBL" id="LK032358">
    <property type="protein sequence ID" value="CDY35689.1"/>
    <property type="molecule type" value="Genomic_DNA"/>
</dbReference>
<dbReference type="InterPro" id="IPR052929">
    <property type="entry name" value="RNase_H-like_EbsB-rel"/>
</dbReference>
<dbReference type="Proteomes" id="UP000028999">
    <property type="component" value="Unassembled WGS sequence"/>
</dbReference>
<dbReference type="InterPro" id="IPR002156">
    <property type="entry name" value="RNaseH_domain"/>
</dbReference>
<evidence type="ECO:0000259" key="1">
    <source>
        <dbReference type="Pfam" id="PF13456"/>
    </source>
</evidence>
<protein>
    <submittedName>
        <fullName evidence="2">(rape) hypothetical protein</fullName>
    </submittedName>
    <submittedName>
        <fullName evidence="3">BnaC02g09550D protein</fullName>
    </submittedName>
</protein>
<feature type="domain" description="RNase H type-1" evidence="1">
    <location>
        <begin position="201"/>
        <end position="279"/>
    </location>
</feature>
<gene>
    <name evidence="3" type="primary">BnaC02g09550D</name>
    <name evidence="2" type="ORF">DARMORV10_C02P10910.1</name>
    <name evidence="3" type="ORF">GSBRNA2T00059097001</name>
</gene>
<evidence type="ECO:0000313" key="3">
    <source>
        <dbReference type="EMBL" id="CDY35689.1"/>
    </source>
</evidence>
<dbReference type="InterPro" id="IPR044730">
    <property type="entry name" value="RNase_H-like_dom_plant"/>
</dbReference>
<dbReference type="OMA" id="QSELWVA"/>
<dbReference type="InterPro" id="IPR036397">
    <property type="entry name" value="RNaseH_sf"/>
</dbReference>
<dbReference type="Gene3D" id="3.30.420.10">
    <property type="entry name" value="Ribonuclease H-like superfamily/Ribonuclease H"/>
    <property type="match status" value="1"/>
</dbReference>
<accession>A0A078HE13</accession>
<dbReference type="PANTHER" id="PTHR47074">
    <property type="entry name" value="BNAC02G40300D PROTEIN"/>
    <property type="match status" value="1"/>
</dbReference>
<dbReference type="PANTHER" id="PTHR47074:SF49">
    <property type="entry name" value="POLYNUCLEOTIDYL TRANSFERASE, RIBONUCLEASE H-LIKE SUPERFAMILY PROTEIN"/>
    <property type="match status" value="1"/>
</dbReference>
<reference evidence="3" key="2">
    <citation type="submission" date="2014-06" db="EMBL/GenBank/DDBJ databases">
        <authorList>
            <person name="Genoscope - CEA"/>
        </authorList>
    </citation>
    <scope>NUCLEOTIDE SEQUENCE</scope>
</reference>
<keyword evidence="4" id="KW-1185">Reference proteome</keyword>
<evidence type="ECO:0000313" key="4">
    <source>
        <dbReference type="Proteomes" id="UP000028999"/>
    </source>
</evidence>
<reference evidence="3 4" key="1">
    <citation type="journal article" date="2014" name="Science">
        <title>Plant genetics. Early allopolyploid evolution in the post-Neolithic Brassica napus oilseed genome.</title>
        <authorList>
            <person name="Chalhoub B."/>
            <person name="Denoeud F."/>
            <person name="Liu S."/>
            <person name="Parkin I.A."/>
            <person name="Tang H."/>
            <person name="Wang X."/>
            <person name="Chiquet J."/>
            <person name="Belcram H."/>
            <person name="Tong C."/>
            <person name="Samans B."/>
            <person name="Correa M."/>
            <person name="Da Silva C."/>
            <person name="Just J."/>
            <person name="Falentin C."/>
            <person name="Koh C.S."/>
            <person name="Le Clainche I."/>
            <person name="Bernard M."/>
            <person name="Bento P."/>
            <person name="Noel B."/>
            <person name="Labadie K."/>
            <person name="Alberti A."/>
            <person name="Charles M."/>
            <person name="Arnaud D."/>
            <person name="Guo H."/>
            <person name="Daviaud C."/>
            <person name="Alamery S."/>
            <person name="Jabbari K."/>
            <person name="Zhao M."/>
            <person name="Edger P.P."/>
            <person name="Chelaifa H."/>
            <person name="Tack D."/>
            <person name="Lassalle G."/>
            <person name="Mestiri I."/>
            <person name="Schnel N."/>
            <person name="Le Paslier M.C."/>
            <person name="Fan G."/>
            <person name="Renault V."/>
            <person name="Bayer P.E."/>
            <person name="Golicz A.A."/>
            <person name="Manoli S."/>
            <person name="Lee T.H."/>
            <person name="Thi V.H."/>
            <person name="Chalabi S."/>
            <person name="Hu Q."/>
            <person name="Fan C."/>
            <person name="Tollenaere R."/>
            <person name="Lu Y."/>
            <person name="Battail C."/>
            <person name="Shen J."/>
            <person name="Sidebottom C.H."/>
            <person name="Wang X."/>
            <person name="Canaguier A."/>
            <person name="Chauveau A."/>
            <person name="Berard A."/>
            <person name="Deniot G."/>
            <person name="Guan M."/>
            <person name="Liu Z."/>
            <person name="Sun F."/>
            <person name="Lim Y.P."/>
            <person name="Lyons E."/>
            <person name="Town C.D."/>
            <person name="Bancroft I."/>
            <person name="Wang X."/>
            <person name="Meng J."/>
            <person name="Ma J."/>
            <person name="Pires J.C."/>
            <person name="King G.J."/>
            <person name="Brunel D."/>
            <person name="Delourme R."/>
            <person name="Renard M."/>
            <person name="Aury J.M."/>
            <person name="Adams K.L."/>
            <person name="Batley J."/>
            <person name="Snowdon R.J."/>
            <person name="Tost J."/>
            <person name="Edwards D."/>
            <person name="Zhou Y."/>
            <person name="Hua W."/>
            <person name="Sharpe A.G."/>
            <person name="Paterson A.H."/>
            <person name="Guan C."/>
            <person name="Wincker P."/>
        </authorList>
    </citation>
    <scope>NUCLEOTIDE SEQUENCE [LARGE SCALE GENOMIC DNA]</scope>
    <source>
        <strain evidence="4">cv. Darmor-bzh</strain>
    </source>
</reference>
<dbReference type="Pfam" id="PF13456">
    <property type="entry name" value="RVT_3"/>
    <property type="match status" value="1"/>
</dbReference>
<evidence type="ECO:0000313" key="2">
    <source>
        <dbReference type="EMBL" id="CAF1889451.1"/>
    </source>
</evidence>
<dbReference type="PaxDb" id="3708-A0A078HE13"/>
<dbReference type="Gramene" id="CDY35689">
    <property type="protein sequence ID" value="CDY35689"/>
    <property type="gene ID" value="GSBRNA2T00059097001"/>
</dbReference>
<dbReference type="Proteomes" id="UP001295469">
    <property type="component" value="Chromosome C02"/>
</dbReference>
<proteinExistence type="predicted"/>
<dbReference type="GO" id="GO:0004523">
    <property type="term" value="F:RNA-DNA hybrid ribonuclease activity"/>
    <property type="evidence" value="ECO:0007669"/>
    <property type="project" value="InterPro"/>
</dbReference>
<sequence>MMATTPPSCLCPPTDPPSSPCMDAPLEALCPVIPPEPPAPPYGHLILILQTVLYSVVSPSSFAVVIHLTLLPGAALLCTSEITGYTQSELWVARSVRFCIGSASLKHLHSSTQPHVLPSMTRIRSATRQPCSSLQCTQAFAVSATDPNFRSTHFDGVCTFMSSLTESEGIPGLSCFPTQSSEINIVSSGSFAETETIAIPSEAVAMRSALYMARTLGLQLLKVFSDNSTLIRAISGNSQSKEIIGIVFDIRSISSDFATIVFFISRSENVIAENLAKQALRAFSSLY</sequence>
<dbReference type="AlphaFoldDB" id="A0A078HE13"/>
<organism evidence="3 4">
    <name type="scientific">Brassica napus</name>
    <name type="common">Rape</name>
    <dbReference type="NCBI Taxonomy" id="3708"/>
    <lineage>
        <taxon>Eukaryota</taxon>
        <taxon>Viridiplantae</taxon>
        <taxon>Streptophyta</taxon>
        <taxon>Embryophyta</taxon>
        <taxon>Tracheophyta</taxon>
        <taxon>Spermatophyta</taxon>
        <taxon>Magnoliopsida</taxon>
        <taxon>eudicotyledons</taxon>
        <taxon>Gunneridae</taxon>
        <taxon>Pentapetalae</taxon>
        <taxon>rosids</taxon>
        <taxon>malvids</taxon>
        <taxon>Brassicales</taxon>
        <taxon>Brassicaceae</taxon>
        <taxon>Brassiceae</taxon>
        <taxon>Brassica</taxon>
    </lineage>
</organism>
<name>A0A078HE13_BRANA</name>
<dbReference type="GO" id="GO:0003676">
    <property type="term" value="F:nucleic acid binding"/>
    <property type="evidence" value="ECO:0007669"/>
    <property type="project" value="InterPro"/>
</dbReference>
<reference evidence="2" key="3">
    <citation type="submission" date="2021-01" db="EMBL/GenBank/DDBJ databases">
        <authorList>
            <consortium name="Genoscope - CEA"/>
            <person name="William W."/>
        </authorList>
    </citation>
    <scope>NUCLEOTIDE SEQUENCE</scope>
</reference>
<dbReference type="EMBL" id="HG994366">
    <property type="protein sequence ID" value="CAF1889451.1"/>
    <property type="molecule type" value="Genomic_DNA"/>
</dbReference>